<dbReference type="InterPro" id="IPR011395">
    <property type="entry name" value="Glyco_hydro_67_aGlcAse"/>
</dbReference>
<dbReference type="GO" id="GO:0033939">
    <property type="term" value="F:xylan alpha-1,2-glucuronosidase activity"/>
    <property type="evidence" value="ECO:0007669"/>
    <property type="project" value="UniProtKB-EC"/>
</dbReference>
<dbReference type="Gene3D" id="3.90.1330.10">
    <property type="entry name" value="Alpha-glucuronidase, C-terminal domain"/>
    <property type="match status" value="1"/>
</dbReference>
<dbReference type="EC" id="3.2.1.131" evidence="4"/>
<dbReference type="PIRSF" id="PIRSF029900">
    <property type="entry name" value="Alpha-glucuronds"/>
    <property type="match status" value="1"/>
</dbReference>
<proteinExistence type="predicted"/>
<evidence type="ECO:0000259" key="3">
    <source>
        <dbReference type="Pfam" id="PF07488"/>
    </source>
</evidence>
<dbReference type="InterPro" id="IPR011100">
    <property type="entry name" value="Glyco_hydro_67_cat"/>
</dbReference>
<dbReference type="InterPro" id="IPR011099">
    <property type="entry name" value="Glyco_hydro_67_C"/>
</dbReference>
<dbReference type="PANTHER" id="PTHR39207:SF1">
    <property type="entry name" value="ALPHA-GLUCURONIDASE A"/>
    <property type="match status" value="1"/>
</dbReference>
<feature type="domain" description="Glycosyl hydrolase family 67 catalytic" evidence="3">
    <location>
        <begin position="116"/>
        <end position="427"/>
    </location>
</feature>
<accession>A0A5J4S8K7</accession>
<dbReference type="GO" id="GO:0045493">
    <property type="term" value="P:xylan catabolic process"/>
    <property type="evidence" value="ECO:0007669"/>
    <property type="project" value="InterPro"/>
</dbReference>
<dbReference type="Pfam" id="PF07477">
    <property type="entry name" value="Glyco_hydro_67C"/>
    <property type="match status" value="1"/>
</dbReference>
<comment type="caution">
    <text evidence="4">The sequence shown here is derived from an EMBL/GenBank/DDBJ whole genome shotgun (WGS) entry which is preliminary data.</text>
</comment>
<dbReference type="InterPro" id="IPR037054">
    <property type="entry name" value="A-glucoronidase_C_sf"/>
</dbReference>
<evidence type="ECO:0000259" key="2">
    <source>
        <dbReference type="Pfam" id="PF07477"/>
    </source>
</evidence>
<organism evidence="4">
    <name type="scientific">termite gut metagenome</name>
    <dbReference type="NCBI Taxonomy" id="433724"/>
    <lineage>
        <taxon>unclassified sequences</taxon>
        <taxon>metagenomes</taxon>
        <taxon>organismal metagenomes</taxon>
    </lineage>
</organism>
<dbReference type="Gene3D" id="3.30.379.10">
    <property type="entry name" value="Chitobiase/beta-hexosaminidase domain 2-like"/>
    <property type="match status" value="1"/>
</dbReference>
<dbReference type="EMBL" id="SNRY01000372">
    <property type="protein sequence ID" value="KAA6341680.1"/>
    <property type="molecule type" value="Genomic_DNA"/>
</dbReference>
<dbReference type="AlphaFoldDB" id="A0A5J4S8K7"/>
<gene>
    <name evidence="4" type="ORF">EZS27_010523</name>
</gene>
<dbReference type="InterPro" id="IPR029018">
    <property type="entry name" value="Hex-like_dom2"/>
</dbReference>
<dbReference type="SUPFAM" id="SSF51445">
    <property type="entry name" value="(Trans)glycosidases"/>
    <property type="match status" value="1"/>
</dbReference>
<feature type="domain" description="Glycosyl hydrolase family 67 C-terminal" evidence="2">
    <location>
        <begin position="428"/>
        <end position="659"/>
    </location>
</feature>
<dbReference type="PANTHER" id="PTHR39207">
    <property type="entry name" value="ALPHA-GLUCURONIDASE A"/>
    <property type="match status" value="1"/>
</dbReference>
<dbReference type="SUPFAM" id="SSF55545">
    <property type="entry name" value="beta-N-acetylhexosaminidase-like domain"/>
    <property type="match status" value="1"/>
</dbReference>
<dbReference type="Pfam" id="PF07488">
    <property type="entry name" value="Glyco_hydro_67M"/>
    <property type="match status" value="1"/>
</dbReference>
<sequence length="691" mass="79180">MKKLLFVVLLLFVTQTYAEDGSRLWLRFSNDGNAQVTTNAKGATVDVAVRELREQWKGAKIILNIARTKETNSLGDEGYLIKGNRETDVSISSSSEKGLLYGSYQLLRWQETGLGDDINISESPRYKLRILNHWDNLDRTIERGYAGQSLWEWEKLPSVISPRYEAYARANASIGINGVVLNNVSATPQILLTENLEKVKVLANIFRPYGIKTYLAINFSSPAELGGLPTSDPLDKEVNRWWKNKVKEIYKSIPDFGGFVVKANSEGLPGPQDFGRTHADGANMLADALKPYKGIVMWRAFVYNPTNEDRAKQAYQEFTPLDGQFRDNVIIQVKNGPVDFQPREPFSPLFGAMKKTAVMPEFQLTQEYLGFSTHTAYLATMWKECLDSDTYQQGKGSTVARVTDGNIYPQKHTAIAGVANIGTDVNWCGHQLAQANWYAFGRLAWNHELTPEDIINEWITLTFGTPDNKGDIQNLNPKLSKLMLESREAVVSYMMPLGLHHLFAFEHHYGPEPWCDVPGARPDWMPKYYHRADANGLGFDRSSKGSNAVSQYHSPLKEELDKPEICPENVILWFHHLPWDYTMKNGRTLWNELCYTYDRGVQQARTLQKTWDELESYIDAERFREVQSKFKIQTRDAVWWKDGCLLYFQEFSKRPIPYDIERPVHELDKLKSFQMKISNMERADINQLYNK</sequence>
<protein>
    <submittedName>
        <fullName evidence="4">Extracellular xylan exo-alpha-(1-&gt;2)-glucuronosidase</fullName>
        <ecNumber evidence="4">3.2.1.131</ecNumber>
    </submittedName>
</protein>
<keyword evidence="1 4" id="KW-0378">Hydrolase</keyword>
<evidence type="ECO:0000256" key="1">
    <source>
        <dbReference type="ARBA" id="ARBA00022801"/>
    </source>
</evidence>
<name>A0A5J4S8K7_9ZZZZ</name>
<keyword evidence="4" id="KW-0326">Glycosidase</keyword>
<dbReference type="GO" id="GO:0046559">
    <property type="term" value="F:alpha-glucuronidase activity"/>
    <property type="evidence" value="ECO:0007669"/>
    <property type="project" value="InterPro"/>
</dbReference>
<evidence type="ECO:0000313" key="4">
    <source>
        <dbReference type="EMBL" id="KAA6341680.1"/>
    </source>
</evidence>
<dbReference type="InterPro" id="IPR017853">
    <property type="entry name" value="GH"/>
</dbReference>
<dbReference type="Gene3D" id="3.20.20.80">
    <property type="entry name" value="Glycosidases"/>
    <property type="match status" value="1"/>
</dbReference>
<reference evidence="4" key="1">
    <citation type="submission" date="2019-03" db="EMBL/GenBank/DDBJ databases">
        <title>Single cell metagenomics reveals metabolic interactions within the superorganism composed of flagellate Streblomastix strix and complex community of Bacteroidetes bacteria on its surface.</title>
        <authorList>
            <person name="Treitli S.C."/>
            <person name="Kolisko M."/>
            <person name="Husnik F."/>
            <person name="Keeling P."/>
            <person name="Hampl V."/>
        </authorList>
    </citation>
    <scope>NUCLEOTIDE SEQUENCE</scope>
    <source>
        <strain evidence="4">STM</strain>
    </source>
</reference>
<dbReference type="GO" id="GO:0005576">
    <property type="term" value="C:extracellular region"/>
    <property type="evidence" value="ECO:0007669"/>
    <property type="project" value="InterPro"/>
</dbReference>